<dbReference type="GO" id="GO:0003677">
    <property type="term" value="F:DNA binding"/>
    <property type="evidence" value="ECO:0007669"/>
    <property type="project" value="InterPro"/>
</dbReference>
<dbReference type="AlphaFoldDB" id="A0AB37ZE32"/>
<accession>A0AB37ZE32</accession>
<comment type="similarity">
    <text evidence="1">Belongs to the ParB family.</text>
</comment>
<feature type="domain" description="ParB-like N-terminal" evidence="3">
    <location>
        <begin position="41"/>
        <end position="137"/>
    </location>
</feature>
<dbReference type="EMBL" id="FMTL01000014">
    <property type="protein sequence ID" value="SCW90333.1"/>
    <property type="molecule type" value="Genomic_DNA"/>
</dbReference>
<dbReference type="InterPro" id="IPR036086">
    <property type="entry name" value="ParB/Sulfiredoxin_sf"/>
</dbReference>
<evidence type="ECO:0000313" key="4">
    <source>
        <dbReference type="EMBL" id="SCW90333.1"/>
    </source>
</evidence>
<feature type="compositionally biased region" description="Acidic residues" evidence="2">
    <location>
        <begin position="308"/>
        <end position="328"/>
    </location>
</feature>
<feature type="region of interest" description="Disordered" evidence="2">
    <location>
        <begin position="305"/>
        <end position="340"/>
    </location>
</feature>
<reference evidence="4 5" key="1">
    <citation type="submission" date="2016-10" db="EMBL/GenBank/DDBJ databases">
        <authorList>
            <person name="Varghese N."/>
            <person name="Submissions S."/>
        </authorList>
    </citation>
    <scope>NUCLEOTIDE SEQUENCE [LARGE SCALE GENOMIC DNA]</scope>
    <source>
        <strain evidence="4 5">DSM 17833</strain>
    </source>
</reference>
<dbReference type="Pfam" id="PF02195">
    <property type="entry name" value="ParB_N"/>
    <property type="match status" value="1"/>
</dbReference>
<dbReference type="GO" id="GO:0007059">
    <property type="term" value="P:chromosome segregation"/>
    <property type="evidence" value="ECO:0007669"/>
    <property type="project" value="TreeGrafter"/>
</dbReference>
<evidence type="ECO:0000259" key="3">
    <source>
        <dbReference type="SMART" id="SM00470"/>
    </source>
</evidence>
<feature type="region of interest" description="Disordered" evidence="2">
    <location>
        <begin position="223"/>
        <end position="287"/>
    </location>
</feature>
<organism evidence="4 5">
    <name type="scientific">Pseudomonas peli</name>
    <dbReference type="NCBI Taxonomy" id="592361"/>
    <lineage>
        <taxon>Bacteria</taxon>
        <taxon>Pseudomonadati</taxon>
        <taxon>Pseudomonadota</taxon>
        <taxon>Gammaproteobacteria</taxon>
        <taxon>Pseudomonadales</taxon>
        <taxon>Pseudomonadaceae</taxon>
        <taxon>Pseudomonas</taxon>
    </lineage>
</organism>
<evidence type="ECO:0000313" key="5">
    <source>
        <dbReference type="Proteomes" id="UP000242418"/>
    </source>
</evidence>
<keyword evidence="5" id="KW-1185">Reference proteome</keyword>
<dbReference type="GO" id="GO:0005694">
    <property type="term" value="C:chromosome"/>
    <property type="evidence" value="ECO:0007669"/>
    <property type="project" value="TreeGrafter"/>
</dbReference>
<dbReference type="Pfam" id="PF08535">
    <property type="entry name" value="KorB"/>
    <property type="match status" value="1"/>
</dbReference>
<sequence length="439" mass="47097">MSKAQNATKKPGAFAGMADMMNMGGIGSIVAAANAGAAVYSLIDLADIKILPQQRDPNEMESEEQTLDELANNIKALGVLQPIIVCENEDGPEPYRLICGERRVISTGRAELATIPAMVYGKLTQAQIERIQHAENAFRLNLSHINDARVLQAKIAELGSIEAVVEEFGKSRSWISKRLSLLELPPQTARLVSEGITADIEVINTLKTIEKKDPEVARETVNELKDQAGKKGVSARETANKGKDKVKPPTKEKGKPKTPPSNPENVATPPDLSHQVNGPVKDVPPATLADDPALQELQRTFAAGADELGNDDSAGDDLPPDAEEEADEQERFDSSKSPALPPVEVLGNAYTNIFEFGADPKTLLSTMAEAEREGVENWLHAFYDAGVDCKNLALAVIQGFRTGNFSNEGHGAFALVAFLSGGEDGVKFNLLNILGSVKA</sequence>
<evidence type="ECO:0000256" key="2">
    <source>
        <dbReference type="SAM" id="MobiDB-lite"/>
    </source>
</evidence>
<dbReference type="PANTHER" id="PTHR33375:SF1">
    <property type="entry name" value="CHROMOSOME-PARTITIONING PROTEIN PARB-RELATED"/>
    <property type="match status" value="1"/>
</dbReference>
<comment type="caution">
    <text evidence="4">The sequence shown here is derived from an EMBL/GenBank/DDBJ whole genome shotgun (WGS) entry which is preliminary data.</text>
</comment>
<dbReference type="SMART" id="SM00470">
    <property type="entry name" value="ParB"/>
    <property type="match status" value="1"/>
</dbReference>
<gene>
    <name evidence="4" type="ORF">SAMN05216370_0134</name>
</gene>
<dbReference type="PANTHER" id="PTHR33375">
    <property type="entry name" value="CHROMOSOME-PARTITIONING PROTEIN PARB-RELATED"/>
    <property type="match status" value="1"/>
</dbReference>
<dbReference type="InterPro" id="IPR050336">
    <property type="entry name" value="Chromosome_partition/occlusion"/>
</dbReference>
<dbReference type="InterPro" id="IPR003115">
    <property type="entry name" value="ParB_N"/>
</dbReference>
<protein>
    <submittedName>
        <fullName evidence="4">ParB/RepB/Spo0J family partition protein</fullName>
    </submittedName>
</protein>
<proteinExistence type="inferred from homology"/>
<evidence type="ECO:0000256" key="1">
    <source>
        <dbReference type="ARBA" id="ARBA00006295"/>
    </source>
</evidence>
<feature type="compositionally biased region" description="Basic and acidic residues" evidence="2">
    <location>
        <begin position="238"/>
        <end position="255"/>
    </location>
</feature>
<name>A0AB37ZE32_9PSED</name>
<dbReference type="InterPro" id="IPR004437">
    <property type="entry name" value="ParB/RepB/Spo0J"/>
</dbReference>
<dbReference type="Gene3D" id="1.10.10.2830">
    <property type="match status" value="1"/>
</dbReference>
<dbReference type="Proteomes" id="UP000242418">
    <property type="component" value="Unassembled WGS sequence"/>
</dbReference>
<dbReference type="Gene3D" id="3.90.1530.30">
    <property type="match status" value="1"/>
</dbReference>
<dbReference type="InterPro" id="IPR013741">
    <property type="entry name" value="KorB_domain"/>
</dbReference>
<dbReference type="NCBIfam" id="TIGR00180">
    <property type="entry name" value="parB_part"/>
    <property type="match status" value="1"/>
</dbReference>
<dbReference type="SUPFAM" id="SSF110849">
    <property type="entry name" value="ParB/Sulfiredoxin"/>
    <property type="match status" value="1"/>
</dbReference>